<evidence type="ECO:0000313" key="4">
    <source>
        <dbReference type="EMBL" id="KAK0623649.1"/>
    </source>
</evidence>
<dbReference type="GO" id="GO:0000244">
    <property type="term" value="P:spliceosomal tri-snRNP complex assembly"/>
    <property type="evidence" value="ECO:0007669"/>
    <property type="project" value="TreeGrafter"/>
</dbReference>
<reference evidence="4" key="1">
    <citation type="submission" date="2023-06" db="EMBL/GenBank/DDBJ databases">
        <title>Genome-scale phylogeny and comparative genomics of the fungal order Sordariales.</title>
        <authorList>
            <consortium name="Lawrence Berkeley National Laboratory"/>
            <person name="Hensen N."/>
            <person name="Bonometti L."/>
            <person name="Westerberg I."/>
            <person name="Brannstrom I.O."/>
            <person name="Guillou S."/>
            <person name="Cros-Aarteil S."/>
            <person name="Calhoun S."/>
            <person name="Haridas S."/>
            <person name="Kuo A."/>
            <person name="Mondo S."/>
            <person name="Pangilinan J."/>
            <person name="Riley R."/>
            <person name="Labutti K."/>
            <person name="Andreopoulos B."/>
            <person name="Lipzen A."/>
            <person name="Chen C."/>
            <person name="Yanf M."/>
            <person name="Daum C."/>
            <person name="Ng V."/>
            <person name="Clum A."/>
            <person name="Steindorff A."/>
            <person name="Ohm R."/>
            <person name="Martin F."/>
            <person name="Silar P."/>
            <person name="Natvig D."/>
            <person name="Lalanne C."/>
            <person name="Gautier V."/>
            <person name="Ament-Velasquez S.L."/>
            <person name="Kruys A."/>
            <person name="Hutchinson M.I."/>
            <person name="Powell A.J."/>
            <person name="Barry K."/>
            <person name="Miller A.N."/>
            <person name="Grigoriev I.V."/>
            <person name="Debuchy R."/>
            <person name="Gladieux P."/>
            <person name="Thoren M.H."/>
            <person name="Johannesson H."/>
        </authorList>
    </citation>
    <scope>NUCLEOTIDE SEQUENCE</scope>
    <source>
        <strain evidence="4">CBS 606.72</strain>
    </source>
</reference>
<evidence type="ECO:0000313" key="5">
    <source>
        <dbReference type="Proteomes" id="UP001175000"/>
    </source>
</evidence>
<dbReference type="Gene3D" id="2.60.34.20">
    <property type="match status" value="1"/>
</dbReference>
<organism evidence="4 5">
    <name type="scientific">Immersiella caudata</name>
    <dbReference type="NCBI Taxonomy" id="314043"/>
    <lineage>
        <taxon>Eukaryota</taxon>
        <taxon>Fungi</taxon>
        <taxon>Dikarya</taxon>
        <taxon>Ascomycota</taxon>
        <taxon>Pezizomycotina</taxon>
        <taxon>Sordariomycetes</taxon>
        <taxon>Sordariomycetidae</taxon>
        <taxon>Sordariales</taxon>
        <taxon>Lasiosphaeriaceae</taxon>
        <taxon>Immersiella</taxon>
    </lineage>
</organism>
<comment type="caution">
    <text evidence="4">The sequence shown here is derived from an EMBL/GenBank/DDBJ whole genome shotgun (WGS) entry which is preliminary data.</text>
</comment>
<name>A0AA39WXV8_9PEZI</name>
<sequence length="440" mass="49463">MINSITEEAIDPPAPPSCLAKGDVLRLLDFPKEFIVGHDTFAMTTSESLKGFRDIPPGTHFLWVQKPEPGPRCGYWYLTKLPGVVRVKQWDRFNEVLGEAASQFEVRMEEASVGTVYPLLKPYNLKEEEAPTPKRSSPTGLRAELSFMTDTAEMWRHLTGAISGPFLDRVTGKKGVSEWLVDSMDCVKGDSRLPVGLATASETYRTIVGSELQFLFSQDIQDLRILDQGPNADTTSRIVALINSGTIPVSEADIVAELQFVFVTGTHLGNTACLEYWWKLVLRIILRALQLSLQRPTLCRWLIRTLHAQLVYTDNNVEPLQQGNSNVSDGPSGDRLLFHSLRQSKTLLHSALVEYKSRINTLLLDLGNQITQEQKEVGYSFEDLEAWLWRCGWDLRKLADGGRRALLDDGDEDEDEDDFPVIVDIDEDGREVGLVSFHRD</sequence>
<dbReference type="CDD" id="cd13778">
    <property type="entry name" value="Aar2_C"/>
    <property type="match status" value="1"/>
</dbReference>
<dbReference type="InterPro" id="IPR007946">
    <property type="entry name" value="AAR2"/>
</dbReference>
<dbReference type="InterPro" id="IPR033647">
    <property type="entry name" value="Aar2_N"/>
</dbReference>
<feature type="domain" description="AAR2 C-terminal" evidence="2">
    <location>
        <begin position="234"/>
        <end position="395"/>
    </location>
</feature>
<dbReference type="Pfam" id="PF20981">
    <property type="entry name" value="AAR2_1st"/>
    <property type="match status" value="1"/>
</dbReference>
<dbReference type="Proteomes" id="UP001175000">
    <property type="component" value="Unassembled WGS sequence"/>
</dbReference>
<dbReference type="PANTHER" id="PTHR12689">
    <property type="entry name" value="A1 CISTRON SPLICING FACTOR AAR2-RELATED"/>
    <property type="match status" value="1"/>
</dbReference>
<protein>
    <submittedName>
        <fullName evidence="4">A1 cistron-splicing factor</fullName>
    </submittedName>
</protein>
<dbReference type="EMBL" id="JAULSU010000003">
    <property type="protein sequence ID" value="KAK0623649.1"/>
    <property type="molecule type" value="Genomic_DNA"/>
</dbReference>
<dbReference type="Gene3D" id="1.25.40.550">
    <property type="entry name" value="Aar2, C-terminal domain-like"/>
    <property type="match status" value="1"/>
</dbReference>
<keyword evidence="5" id="KW-1185">Reference proteome</keyword>
<evidence type="ECO:0000259" key="3">
    <source>
        <dbReference type="Pfam" id="PF20981"/>
    </source>
</evidence>
<proteinExistence type="inferred from homology"/>
<dbReference type="Pfam" id="PF05282">
    <property type="entry name" value="AAR2"/>
    <property type="match status" value="1"/>
</dbReference>
<gene>
    <name evidence="4" type="ORF">B0T14DRAFT_536503</name>
</gene>
<accession>A0AA39WXV8</accession>
<dbReference type="AlphaFoldDB" id="A0AA39WXV8"/>
<evidence type="ECO:0000256" key="1">
    <source>
        <dbReference type="ARBA" id="ARBA00006281"/>
    </source>
</evidence>
<dbReference type="CDD" id="cd13777">
    <property type="entry name" value="Aar2_N"/>
    <property type="match status" value="1"/>
</dbReference>
<dbReference type="InterPro" id="IPR033648">
    <property type="entry name" value="AAR2_C"/>
</dbReference>
<feature type="domain" description="AAR2 N-terminal" evidence="3">
    <location>
        <begin position="22"/>
        <end position="172"/>
    </location>
</feature>
<dbReference type="PANTHER" id="PTHR12689:SF4">
    <property type="entry name" value="PROTEIN AAR2 HOMOLOG"/>
    <property type="match status" value="1"/>
</dbReference>
<dbReference type="InterPro" id="IPR038514">
    <property type="entry name" value="AAR2_C_sf"/>
</dbReference>
<evidence type="ECO:0000259" key="2">
    <source>
        <dbReference type="Pfam" id="PF05282"/>
    </source>
</evidence>
<comment type="similarity">
    <text evidence="1">Belongs to the AAR2 family.</text>
</comment>
<dbReference type="InterPro" id="IPR038516">
    <property type="entry name" value="AAR2_N_sf"/>
</dbReference>